<evidence type="ECO:0000313" key="2">
    <source>
        <dbReference type="EMBL" id="TKZ36308.1"/>
    </source>
</evidence>
<accession>A0ABY2TV85</accession>
<feature type="domain" description="PucR C-terminal helix-turn-helix" evidence="1">
    <location>
        <begin position="209"/>
        <end position="261"/>
    </location>
</feature>
<dbReference type="InterPro" id="IPR042070">
    <property type="entry name" value="PucR_C-HTH_sf"/>
</dbReference>
<protein>
    <submittedName>
        <fullName evidence="2">PucR family transcriptional regulator</fullName>
    </submittedName>
</protein>
<dbReference type="Proteomes" id="UP000310168">
    <property type="component" value="Unassembled WGS sequence"/>
</dbReference>
<reference evidence="2 3" key="1">
    <citation type="journal article" date="2019" name="Anaerobe">
        <title>Brachyspira catarrhinii sp. nov., an anaerobic intestinal spirochaete isolated from vervet monkeys may have been misidentified as Brachyspira aalborgi in previous studies.</title>
        <authorList>
            <person name="Phillips N.D."/>
            <person name="La T."/>
            <person name="Hampson D.J."/>
        </authorList>
    </citation>
    <scope>NUCLEOTIDE SEQUENCE [LARGE SCALE GENOMIC DNA]</scope>
    <source>
        <strain evidence="2 3">Z12</strain>
    </source>
</reference>
<dbReference type="RefSeq" id="WP_137997216.1">
    <property type="nucleotide sequence ID" value="NZ_SJDU01000008.1"/>
</dbReference>
<evidence type="ECO:0000259" key="1">
    <source>
        <dbReference type="Pfam" id="PF13556"/>
    </source>
</evidence>
<dbReference type="InterPro" id="IPR051448">
    <property type="entry name" value="CdaR-like_regulators"/>
</dbReference>
<dbReference type="Pfam" id="PF13556">
    <property type="entry name" value="HTH_30"/>
    <property type="match status" value="1"/>
</dbReference>
<keyword evidence="3" id="KW-1185">Reference proteome</keyword>
<dbReference type="Gene3D" id="1.10.10.2840">
    <property type="entry name" value="PucR C-terminal helix-turn-helix domain"/>
    <property type="match status" value="1"/>
</dbReference>
<sequence>ILIEKEIDIDKKIFKQTTLNNYIYKIISKENRSYLNLINIWAEKNKYLFNIERAVCMIKFEKNENWDMYKTTEYIINKMQYLKYFYKQDIVSYLGNRQFIIIKSFNDKERIDKKSVLKKFFISLQKEIDDRLNLKFSTVCGAIVNSLNDIPESYEQANFLLNYTEFKNNAIYFIEDYILEFLILTNKANSKMILKNSLNIINRSSLFKETITAMSKYDMNINKACKNLSAHRNTIIYRMKKIKEILGLDPINNHKDRIKFYILSIILNDKN</sequence>
<evidence type="ECO:0000313" key="3">
    <source>
        <dbReference type="Proteomes" id="UP000310168"/>
    </source>
</evidence>
<dbReference type="InterPro" id="IPR025736">
    <property type="entry name" value="PucR_C-HTH_dom"/>
</dbReference>
<dbReference type="PANTHER" id="PTHR33744:SF15">
    <property type="entry name" value="CARBOHYDRATE DIACID REGULATOR"/>
    <property type="match status" value="1"/>
</dbReference>
<gene>
    <name evidence="2" type="ORF">EZH24_00700</name>
</gene>
<name>A0ABY2TV85_9SPIR</name>
<dbReference type="EMBL" id="SJDU01000008">
    <property type="protein sequence ID" value="TKZ36308.1"/>
    <property type="molecule type" value="Genomic_DNA"/>
</dbReference>
<comment type="caution">
    <text evidence="2">The sequence shown here is derived from an EMBL/GenBank/DDBJ whole genome shotgun (WGS) entry which is preliminary data.</text>
</comment>
<proteinExistence type="predicted"/>
<organism evidence="2 3">
    <name type="scientific">Brachyspira catarrhinii</name>
    <dbReference type="NCBI Taxonomy" id="2528966"/>
    <lineage>
        <taxon>Bacteria</taxon>
        <taxon>Pseudomonadati</taxon>
        <taxon>Spirochaetota</taxon>
        <taxon>Spirochaetia</taxon>
        <taxon>Brachyspirales</taxon>
        <taxon>Brachyspiraceae</taxon>
        <taxon>Brachyspira</taxon>
    </lineage>
</organism>
<feature type="non-terminal residue" evidence="2">
    <location>
        <position position="1"/>
    </location>
</feature>
<dbReference type="PANTHER" id="PTHR33744">
    <property type="entry name" value="CARBOHYDRATE DIACID REGULATOR"/>
    <property type="match status" value="1"/>
</dbReference>